<evidence type="ECO:0000256" key="1">
    <source>
        <dbReference type="SAM" id="SignalP"/>
    </source>
</evidence>
<feature type="signal peptide" evidence="1">
    <location>
        <begin position="1"/>
        <end position="19"/>
    </location>
</feature>
<dbReference type="EMBL" id="CP022098">
    <property type="protein sequence ID" value="ATB37539.1"/>
    <property type="molecule type" value="Genomic_DNA"/>
</dbReference>
<name>A0A250J0N4_9BACT</name>
<feature type="chain" id="PRO_5012128711" description="Lipoprotein" evidence="1">
    <location>
        <begin position="20"/>
        <end position="159"/>
    </location>
</feature>
<dbReference type="KEGG" id="cfus:CYFUS_002961"/>
<proteinExistence type="predicted"/>
<organism evidence="2 3">
    <name type="scientific">Cystobacter fuscus</name>
    <dbReference type="NCBI Taxonomy" id="43"/>
    <lineage>
        <taxon>Bacteria</taxon>
        <taxon>Pseudomonadati</taxon>
        <taxon>Myxococcota</taxon>
        <taxon>Myxococcia</taxon>
        <taxon>Myxococcales</taxon>
        <taxon>Cystobacterineae</taxon>
        <taxon>Archangiaceae</taxon>
        <taxon>Cystobacter</taxon>
    </lineage>
</organism>
<reference evidence="2 3" key="1">
    <citation type="submission" date="2017-06" db="EMBL/GenBank/DDBJ databases">
        <title>Sequencing and comparative analysis of myxobacterial genomes.</title>
        <authorList>
            <person name="Rupp O."/>
            <person name="Goesmann A."/>
            <person name="Sogaard-Andersen L."/>
        </authorList>
    </citation>
    <scope>NUCLEOTIDE SEQUENCE [LARGE SCALE GENOMIC DNA]</scope>
    <source>
        <strain evidence="2 3">DSM 52655</strain>
    </source>
</reference>
<sequence length="159" mass="18107">MKTVILALAALFFAMPSAAVDQKSYPNARQSYPFVVKISDFYGAEGFGFDYYLDKSKLVVVLWDDLGSPRKEVLSKSLTKAEVREWASYLERLPMGQLKESYVNSSVDDGLQQTFTFKSGGREKTVDVRNIRVEELEKLCRKLNLLIPDKHMRLRVSDG</sequence>
<gene>
    <name evidence="2" type="ORF">CYFUS_002961</name>
</gene>
<evidence type="ECO:0000313" key="3">
    <source>
        <dbReference type="Proteomes" id="UP000217257"/>
    </source>
</evidence>
<evidence type="ECO:0008006" key="4">
    <source>
        <dbReference type="Google" id="ProtNLM"/>
    </source>
</evidence>
<evidence type="ECO:0000313" key="2">
    <source>
        <dbReference type="EMBL" id="ATB37539.1"/>
    </source>
</evidence>
<dbReference type="AlphaFoldDB" id="A0A250J0N4"/>
<dbReference type="Proteomes" id="UP000217257">
    <property type="component" value="Chromosome"/>
</dbReference>
<dbReference type="RefSeq" id="WP_095985847.1">
    <property type="nucleotide sequence ID" value="NZ_CP022098.1"/>
</dbReference>
<keyword evidence="1" id="KW-0732">Signal</keyword>
<accession>A0A250J0N4</accession>
<protein>
    <recommendedName>
        <fullName evidence="4">Lipoprotein</fullName>
    </recommendedName>
</protein>